<proteinExistence type="predicted"/>
<dbReference type="EMBL" id="DVFU01000043">
    <property type="protein sequence ID" value="HIQ64520.1"/>
    <property type="molecule type" value="Genomic_DNA"/>
</dbReference>
<evidence type="ECO:0000313" key="2">
    <source>
        <dbReference type="Proteomes" id="UP000886725"/>
    </source>
</evidence>
<reference evidence="1" key="1">
    <citation type="submission" date="2020-10" db="EMBL/GenBank/DDBJ databases">
        <authorList>
            <person name="Gilroy R."/>
        </authorList>
    </citation>
    <scope>NUCLEOTIDE SEQUENCE</scope>
    <source>
        <strain evidence="1">CHK165-10780</strain>
    </source>
</reference>
<dbReference type="AlphaFoldDB" id="A0A9D1CK72"/>
<gene>
    <name evidence="1" type="ORF">IAC85_02150</name>
</gene>
<comment type="caution">
    <text evidence="1">The sequence shown here is derived from an EMBL/GenBank/DDBJ whole genome shotgun (WGS) entry which is preliminary data.</text>
</comment>
<evidence type="ECO:0000313" key="1">
    <source>
        <dbReference type="EMBL" id="HIQ64520.1"/>
    </source>
</evidence>
<protein>
    <submittedName>
        <fullName evidence="1">Uncharacterized protein</fullName>
    </submittedName>
</protein>
<name>A0A9D1CK72_9FIRM</name>
<sequence>MNEKSQKIDELLQYLADLQRQNPNHIFTEREVYYHLVRQDVPAEERSYPVNRFFDDFVQNFKDYENLNVFVDPNWNYFCQFISQKPNEAMAYNPNHIKLYIPLDARHIYRGVDKIFNFLSENDISHVSKVGSAIRNDDIVIRLEKPEDAQKLIHYVQNSSYLQEGLLPASPFLHQEGGIAMTCDGSLSFSNSLSCMISEYIQEKQTNHQLNQVGAHDFYSFVDSLYRDLYISQEADLNAIHQHFPSVVNQKCISDLKGIFEIIHESKRSDFSFDDYISIYQKACNPKENLSQIEQSYHEQEQVDLSKLLQKGIDIMTQRLGSKEKAIYTIQTYLDTGNHNLITRTDDLRTIYQTSHFRNRLQDYLNEHQLPLEQYVFEIEEKQEKPHVENAAKKMRLVMDIMGSKYGEDVALATVTEYLKTGNPQYLTKEYGIRTAIGKSDVRDQINLYINSQNLSAEEFLNDISANRTPEQYFEDACAITYSKYQTLYENKESEISGEQWLNYAVGSYVQSGEANGFTRDFNARFHIQSHVTPENAKQAIAQKLGANVSDLNPSYGSLVTLCKEYAKAIADESFIRN</sequence>
<dbReference type="Proteomes" id="UP000886725">
    <property type="component" value="Unassembled WGS sequence"/>
</dbReference>
<organism evidence="1 2">
    <name type="scientific">Candidatus Faecenecus gallistercoris</name>
    <dbReference type="NCBI Taxonomy" id="2840793"/>
    <lineage>
        <taxon>Bacteria</taxon>
        <taxon>Bacillati</taxon>
        <taxon>Bacillota</taxon>
        <taxon>Bacillota incertae sedis</taxon>
        <taxon>Candidatus Faecenecus</taxon>
    </lineage>
</organism>
<reference evidence="1" key="2">
    <citation type="journal article" date="2021" name="PeerJ">
        <title>Extensive microbial diversity within the chicken gut microbiome revealed by metagenomics and culture.</title>
        <authorList>
            <person name="Gilroy R."/>
            <person name="Ravi A."/>
            <person name="Getino M."/>
            <person name="Pursley I."/>
            <person name="Horton D.L."/>
            <person name="Alikhan N.F."/>
            <person name="Baker D."/>
            <person name="Gharbi K."/>
            <person name="Hall N."/>
            <person name="Watson M."/>
            <person name="Adriaenssens E.M."/>
            <person name="Foster-Nyarko E."/>
            <person name="Jarju S."/>
            <person name="Secka A."/>
            <person name="Antonio M."/>
            <person name="Oren A."/>
            <person name="Chaudhuri R.R."/>
            <person name="La Ragione R."/>
            <person name="Hildebrand F."/>
            <person name="Pallen M.J."/>
        </authorList>
    </citation>
    <scope>NUCLEOTIDE SEQUENCE</scope>
    <source>
        <strain evidence="1">CHK165-10780</strain>
    </source>
</reference>
<accession>A0A9D1CK72</accession>